<protein>
    <submittedName>
        <fullName evidence="2">Uncharacterized protein</fullName>
    </submittedName>
</protein>
<gene>
    <name evidence="2" type="ORF">ABB28_16590</name>
</gene>
<organism evidence="2 3">
    <name type="scientific">Stenotrophomonas chelatiphaga</name>
    <dbReference type="NCBI Taxonomy" id="517011"/>
    <lineage>
        <taxon>Bacteria</taxon>
        <taxon>Pseudomonadati</taxon>
        <taxon>Pseudomonadota</taxon>
        <taxon>Gammaproteobacteria</taxon>
        <taxon>Lysobacterales</taxon>
        <taxon>Lysobacteraceae</taxon>
        <taxon>Stenotrophomonas</taxon>
    </lineage>
</organism>
<sequence>MKAAILAVLGTVAAVGMASPAKANDFSLGYDVDRFPAAKLSMQACRAAVTRGAAAVGYSTRVDQDQKTLVLHVSAPREDGRSLISYCISAGDQTVFVIQAFDYSGPNNPDVDRVKARVGAEVRKVARGG</sequence>
<evidence type="ECO:0000256" key="1">
    <source>
        <dbReference type="SAM" id="SignalP"/>
    </source>
</evidence>
<dbReference type="Proteomes" id="UP000051386">
    <property type="component" value="Unassembled WGS sequence"/>
</dbReference>
<feature type="chain" id="PRO_5006394348" evidence="1">
    <location>
        <begin position="24"/>
        <end position="129"/>
    </location>
</feature>
<reference evidence="2 3" key="1">
    <citation type="submission" date="2015-05" db="EMBL/GenBank/DDBJ databases">
        <title>Genome sequencing and analysis of members of genus Stenotrophomonas.</title>
        <authorList>
            <person name="Patil P.P."/>
            <person name="Midha S."/>
            <person name="Patil P.B."/>
        </authorList>
    </citation>
    <scope>NUCLEOTIDE SEQUENCE [LARGE SCALE GENOMIC DNA]</scope>
    <source>
        <strain evidence="2 3">DSM 21508</strain>
    </source>
</reference>
<dbReference type="InterPro" id="IPR045752">
    <property type="entry name" value="DUF6180"/>
</dbReference>
<proteinExistence type="predicted"/>
<feature type="signal peptide" evidence="1">
    <location>
        <begin position="1"/>
        <end position="23"/>
    </location>
</feature>
<dbReference type="Pfam" id="PF19678">
    <property type="entry name" value="DUF6180"/>
    <property type="match status" value="1"/>
</dbReference>
<accession>A0A0R0CPP7</accession>
<name>A0A0R0CPP7_9GAMM</name>
<keyword evidence="1" id="KW-0732">Signal</keyword>
<dbReference type="EMBL" id="LDJK01000096">
    <property type="protein sequence ID" value="KRG67601.1"/>
    <property type="molecule type" value="Genomic_DNA"/>
</dbReference>
<evidence type="ECO:0000313" key="2">
    <source>
        <dbReference type="EMBL" id="KRG67601.1"/>
    </source>
</evidence>
<dbReference type="AlphaFoldDB" id="A0A0R0CPP7"/>
<evidence type="ECO:0000313" key="3">
    <source>
        <dbReference type="Proteomes" id="UP000051386"/>
    </source>
</evidence>
<comment type="caution">
    <text evidence="2">The sequence shown here is derived from an EMBL/GenBank/DDBJ whole genome shotgun (WGS) entry which is preliminary data.</text>
</comment>
<keyword evidence="3" id="KW-1185">Reference proteome</keyword>
<dbReference type="PATRIC" id="fig|517011.3.peg.3570"/>